<feature type="transmembrane region" description="Helical" evidence="7">
    <location>
        <begin position="269"/>
        <end position="293"/>
    </location>
</feature>
<dbReference type="EMBL" id="AYYR01000054">
    <property type="protein sequence ID" value="KRM75232.1"/>
    <property type="molecule type" value="Genomic_DNA"/>
</dbReference>
<dbReference type="GO" id="GO:0005886">
    <property type="term" value="C:plasma membrane"/>
    <property type="evidence" value="ECO:0007669"/>
    <property type="project" value="TreeGrafter"/>
</dbReference>
<comment type="subcellular location">
    <subcellularLocation>
        <location evidence="1">Membrane</location>
        <topology evidence="1">Multi-pass membrane protein</topology>
    </subcellularLocation>
</comment>
<dbReference type="AlphaFoldDB" id="A0A0R2B817"/>
<feature type="transmembrane region" description="Helical" evidence="7">
    <location>
        <begin position="236"/>
        <end position="257"/>
    </location>
</feature>
<keyword evidence="4 7" id="KW-0812">Transmembrane</keyword>
<dbReference type="Gene3D" id="3.90.550.10">
    <property type="entry name" value="Spore Coat Polysaccharide Biosynthesis Protein SpsA, Chain A"/>
    <property type="match status" value="1"/>
</dbReference>
<gene>
    <name evidence="9" type="ORF">FC82_GL002417</name>
</gene>
<dbReference type="PANTHER" id="PTHR48090">
    <property type="entry name" value="UNDECAPRENYL-PHOSPHATE 4-DEOXY-4-FORMAMIDO-L-ARABINOSE TRANSFERASE-RELATED"/>
    <property type="match status" value="1"/>
</dbReference>
<protein>
    <submittedName>
        <fullName evidence="9">Glycosyltransferase</fullName>
    </submittedName>
</protein>
<evidence type="ECO:0000256" key="3">
    <source>
        <dbReference type="ARBA" id="ARBA00022679"/>
    </source>
</evidence>
<name>A0A0R2B817_SECCO</name>
<dbReference type="CDD" id="cd04187">
    <property type="entry name" value="DPM1_like_bac"/>
    <property type="match status" value="1"/>
</dbReference>
<evidence type="ECO:0000256" key="1">
    <source>
        <dbReference type="ARBA" id="ARBA00004141"/>
    </source>
</evidence>
<sequence>MEKLTIVIPAYNEEEILQDSLRTLIKIEDQLIQSQLFDFKSNILVVDDGSTDRTWEIIQEMHQFNSRIAGIKFSRNFGHQNALMAGMQEAIKTAAAVVTIDADLQDDPNAIPEMVDQFVAGKDIVYGVRNNRETDTWFKRNSALLFYRTLAFLGVRMVQNHADFRLMSRRAVKALLTYQERNLFIRGVIPMLGFPSTNVYYKRRPRTAGKSKYPLKKMIAFAWEGLTSLSIAPVRAILFLGVITVLLGVAALVYSLLSKFLGLAVHGWSSLMISIWILGGLQMASLGIIGEYIGKVMTEVKQRPRFTIETTVGGNS</sequence>
<accession>A0A0R2B817</accession>
<dbReference type="Pfam" id="PF00535">
    <property type="entry name" value="Glycos_transf_2"/>
    <property type="match status" value="1"/>
</dbReference>
<dbReference type="PATRIC" id="fig|1423733.4.peg.2531"/>
<evidence type="ECO:0000259" key="8">
    <source>
        <dbReference type="Pfam" id="PF00535"/>
    </source>
</evidence>
<evidence type="ECO:0000256" key="2">
    <source>
        <dbReference type="ARBA" id="ARBA00022676"/>
    </source>
</evidence>
<dbReference type="SUPFAM" id="SSF53448">
    <property type="entry name" value="Nucleotide-diphospho-sugar transferases"/>
    <property type="match status" value="1"/>
</dbReference>
<dbReference type="Proteomes" id="UP000051845">
    <property type="component" value="Unassembled WGS sequence"/>
</dbReference>
<dbReference type="InterPro" id="IPR029044">
    <property type="entry name" value="Nucleotide-diphossugar_trans"/>
</dbReference>
<keyword evidence="2" id="KW-0328">Glycosyltransferase</keyword>
<comment type="caution">
    <text evidence="9">The sequence shown here is derived from an EMBL/GenBank/DDBJ whole genome shotgun (WGS) entry which is preliminary data.</text>
</comment>
<evidence type="ECO:0000313" key="10">
    <source>
        <dbReference type="Proteomes" id="UP000051845"/>
    </source>
</evidence>
<proteinExistence type="predicted"/>
<evidence type="ECO:0000256" key="6">
    <source>
        <dbReference type="ARBA" id="ARBA00023136"/>
    </source>
</evidence>
<dbReference type="RefSeq" id="WP_054759716.1">
    <property type="nucleotide sequence ID" value="NZ_AYYR01000054.1"/>
</dbReference>
<dbReference type="GO" id="GO:0016757">
    <property type="term" value="F:glycosyltransferase activity"/>
    <property type="evidence" value="ECO:0007669"/>
    <property type="project" value="UniProtKB-KW"/>
</dbReference>
<dbReference type="STRING" id="33960.TY91_14925"/>
<organism evidence="9 10">
    <name type="scientific">Secundilactobacillus collinoides DSM 20515 = JCM 1123</name>
    <dbReference type="NCBI Taxonomy" id="1423733"/>
    <lineage>
        <taxon>Bacteria</taxon>
        <taxon>Bacillati</taxon>
        <taxon>Bacillota</taxon>
        <taxon>Bacilli</taxon>
        <taxon>Lactobacillales</taxon>
        <taxon>Lactobacillaceae</taxon>
        <taxon>Secundilactobacillus</taxon>
    </lineage>
</organism>
<dbReference type="PANTHER" id="PTHR48090:SF1">
    <property type="entry name" value="PROPHAGE BACTOPRENOL GLUCOSYL TRANSFERASE HOMOLOG"/>
    <property type="match status" value="1"/>
</dbReference>
<evidence type="ECO:0000256" key="7">
    <source>
        <dbReference type="SAM" id="Phobius"/>
    </source>
</evidence>
<dbReference type="InterPro" id="IPR050256">
    <property type="entry name" value="Glycosyltransferase_2"/>
</dbReference>
<keyword evidence="3 9" id="KW-0808">Transferase</keyword>
<evidence type="ECO:0000256" key="5">
    <source>
        <dbReference type="ARBA" id="ARBA00022989"/>
    </source>
</evidence>
<keyword evidence="5 7" id="KW-1133">Transmembrane helix</keyword>
<evidence type="ECO:0000313" key="9">
    <source>
        <dbReference type="EMBL" id="KRM75232.1"/>
    </source>
</evidence>
<reference evidence="9 10" key="1">
    <citation type="journal article" date="2015" name="Genome Announc.">
        <title>Expanding the biotechnology potential of lactobacilli through comparative genomics of 213 strains and associated genera.</title>
        <authorList>
            <person name="Sun Z."/>
            <person name="Harris H.M."/>
            <person name="McCann A."/>
            <person name="Guo C."/>
            <person name="Argimon S."/>
            <person name="Zhang W."/>
            <person name="Yang X."/>
            <person name="Jeffery I.B."/>
            <person name="Cooney J.C."/>
            <person name="Kagawa T.F."/>
            <person name="Liu W."/>
            <person name="Song Y."/>
            <person name="Salvetti E."/>
            <person name="Wrobel A."/>
            <person name="Rasinkangas P."/>
            <person name="Parkhill J."/>
            <person name="Rea M.C."/>
            <person name="O'Sullivan O."/>
            <person name="Ritari J."/>
            <person name="Douillard F.P."/>
            <person name="Paul Ross R."/>
            <person name="Yang R."/>
            <person name="Briner A.E."/>
            <person name="Felis G.E."/>
            <person name="de Vos W.M."/>
            <person name="Barrangou R."/>
            <person name="Klaenhammer T.R."/>
            <person name="Caufield P.W."/>
            <person name="Cui Y."/>
            <person name="Zhang H."/>
            <person name="O'Toole P.W."/>
        </authorList>
    </citation>
    <scope>NUCLEOTIDE SEQUENCE [LARGE SCALE GENOMIC DNA]</scope>
    <source>
        <strain evidence="9 10">DSM 20515</strain>
    </source>
</reference>
<keyword evidence="6 7" id="KW-0472">Membrane</keyword>
<feature type="domain" description="Glycosyltransferase 2-like" evidence="8">
    <location>
        <begin position="5"/>
        <end position="175"/>
    </location>
</feature>
<evidence type="ECO:0000256" key="4">
    <source>
        <dbReference type="ARBA" id="ARBA00022692"/>
    </source>
</evidence>
<dbReference type="InterPro" id="IPR001173">
    <property type="entry name" value="Glyco_trans_2-like"/>
</dbReference>